<dbReference type="EMBL" id="JBHTHX010001249">
    <property type="protein sequence ID" value="MFD0888252.1"/>
    <property type="molecule type" value="Genomic_DNA"/>
</dbReference>
<dbReference type="InterPro" id="IPR050287">
    <property type="entry name" value="MTA/SAH_deaminase"/>
</dbReference>
<evidence type="ECO:0000256" key="1">
    <source>
        <dbReference type="ARBA" id="ARBA00022801"/>
    </source>
</evidence>
<feature type="domain" description="Amidohydrolase-related" evidence="2">
    <location>
        <begin position="59"/>
        <end position="418"/>
    </location>
</feature>
<sequence length="484" mass="51941">MSAKRTIISGGLVISMDPELGDITGGAVLIENDRIVQVARSADELAGVDAERIDATDGYVLPGMIDSHRHTWMALLRGISGDQALLEFIANTFYTTGAIMRAEDMGVATLVGSLEALDAGVTSIFDCSDCVNSPDHADANVEGLRAAGLRSVYAYGMQRYDFQPPAFHSHAERLADAARLRAEYFSGDDDMYQMGMLYSDFGTIPFNDTAAEVRHARELAVHGASHTGAAAGSSLLRGLRELNDHKLLLPGHLHVHCNGLDEQEWKLLGDSGAHVVTSPETELQMGMGLLPIRQALRHGIAPGVGTDSIICGSGDLFGQMRLGLQHQRAMDALPVHAEGRSPLQVDLKIRDALTWATTNGARIMGLESKIGSLTPGKLADVIVVKPRWNVVRSSHPTATVVLQSTAADVDTVLVNGEVRKRDGRLVGHDLAALRARANAALDNIERAVAARHRFGPDELAEFVGQAERGAGVNYAQAYEHLTAR</sequence>
<evidence type="ECO:0000259" key="2">
    <source>
        <dbReference type="Pfam" id="PF01979"/>
    </source>
</evidence>
<keyword evidence="4" id="KW-1185">Reference proteome</keyword>
<comment type="caution">
    <text evidence="3">The sequence shown here is derived from an EMBL/GenBank/DDBJ whole genome shotgun (WGS) entry which is preliminary data.</text>
</comment>
<accession>A0ABW3DYW5</accession>
<dbReference type="PANTHER" id="PTHR43794:SF11">
    <property type="entry name" value="AMIDOHYDROLASE-RELATED DOMAIN-CONTAINING PROTEIN"/>
    <property type="match status" value="1"/>
</dbReference>
<feature type="non-terminal residue" evidence="3">
    <location>
        <position position="484"/>
    </location>
</feature>
<dbReference type="InterPro" id="IPR032466">
    <property type="entry name" value="Metal_Hydrolase"/>
</dbReference>
<keyword evidence="1" id="KW-0378">Hydrolase</keyword>
<evidence type="ECO:0000313" key="3">
    <source>
        <dbReference type="EMBL" id="MFD0888252.1"/>
    </source>
</evidence>
<dbReference type="Proteomes" id="UP001597024">
    <property type="component" value="Unassembled WGS sequence"/>
</dbReference>
<reference evidence="4" key="1">
    <citation type="journal article" date="2019" name="Int. J. Syst. Evol. Microbiol.">
        <title>The Global Catalogue of Microorganisms (GCM) 10K type strain sequencing project: providing services to taxonomists for standard genome sequencing and annotation.</title>
        <authorList>
            <consortium name="The Broad Institute Genomics Platform"/>
            <consortium name="The Broad Institute Genome Sequencing Center for Infectious Disease"/>
            <person name="Wu L."/>
            <person name="Ma J."/>
        </authorList>
    </citation>
    <scope>NUCLEOTIDE SEQUENCE [LARGE SCALE GENOMIC DNA]</scope>
    <source>
        <strain evidence="4">CCUG 62974</strain>
    </source>
</reference>
<dbReference type="Gene3D" id="2.30.40.10">
    <property type="entry name" value="Urease, subunit C, domain 1"/>
    <property type="match status" value="1"/>
</dbReference>
<protein>
    <submittedName>
        <fullName evidence="3">Amidohydrolase family protein</fullName>
    </submittedName>
</protein>
<dbReference type="InterPro" id="IPR011059">
    <property type="entry name" value="Metal-dep_hydrolase_composite"/>
</dbReference>
<dbReference type="SUPFAM" id="SSF51338">
    <property type="entry name" value="Composite domain of metallo-dependent hydrolases"/>
    <property type="match status" value="1"/>
</dbReference>
<dbReference type="InterPro" id="IPR006680">
    <property type="entry name" value="Amidohydro-rel"/>
</dbReference>
<dbReference type="Pfam" id="PF01979">
    <property type="entry name" value="Amidohydro_1"/>
    <property type="match status" value="1"/>
</dbReference>
<dbReference type="PANTHER" id="PTHR43794">
    <property type="entry name" value="AMINOHYDROLASE SSNA-RELATED"/>
    <property type="match status" value="1"/>
</dbReference>
<dbReference type="Gene3D" id="3.20.20.140">
    <property type="entry name" value="Metal-dependent hydrolases"/>
    <property type="match status" value="1"/>
</dbReference>
<evidence type="ECO:0000313" key="4">
    <source>
        <dbReference type="Proteomes" id="UP001597024"/>
    </source>
</evidence>
<dbReference type="NCBIfam" id="NF006056">
    <property type="entry name" value="PRK08204.1"/>
    <property type="match status" value="1"/>
</dbReference>
<proteinExistence type="predicted"/>
<organism evidence="3 4">
    <name type="scientific">Streptosporangium algeriense</name>
    <dbReference type="NCBI Taxonomy" id="1682748"/>
    <lineage>
        <taxon>Bacteria</taxon>
        <taxon>Bacillati</taxon>
        <taxon>Actinomycetota</taxon>
        <taxon>Actinomycetes</taxon>
        <taxon>Streptosporangiales</taxon>
        <taxon>Streptosporangiaceae</taxon>
        <taxon>Streptosporangium</taxon>
    </lineage>
</organism>
<gene>
    <name evidence="3" type="ORF">ACFQ08_27245</name>
</gene>
<name>A0ABW3DYW5_9ACTN</name>
<dbReference type="SUPFAM" id="SSF51556">
    <property type="entry name" value="Metallo-dependent hydrolases"/>
    <property type="match status" value="1"/>
</dbReference>